<organism evidence="1 2">
    <name type="scientific">Basidiobolus ranarum</name>
    <dbReference type="NCBI Taxonomy" id="34480"/>
    <lineage>
        <taxon>Eukaryota</taxon>
        <taxon>Fungi</taxon>
        <taxon>Fungi incertae sedis</taxon>
        <taxon>Zoopagomycota</taxon>
        <taxon>Entomophthoromycotina</taxon>
        <taxon>Basidiobolomycetes</taxon>
        <taxon>Basidiobolales</taxon>
        <taxon>Basidiobolaceae</taxon>
        <taxon>Basidiobolus</taxon>
    </lineage>
</organism>
<dbReference type="InterPro" id="IPR013320">
    <property type="entry name" value="ConA-like_dom_sf"/>
</dbReference>
<sequence length="186" mass="21571">MKTSSKLEGRMAMVAHTDSGRVCVTTHLLQKKELSLKVNTLIRGDDWAWKSEERLQVRPSPYVIDEDYHHYALVIDQRETAQKRGEPPITLYMDGRIASSNSDWDFPNKLGSTLRGVWFGSVEPLNSHYQNPWDNSVNLEGHYRDIRIWDKGLSARDIFEMFKKSRTSAMRTEKVESKKKEATKIK</sequence>
<comment type="caution">
    <text evidence="1">The sequence shown here is derived from an EMBL/GenBank/DDBJ whole genome shotgun (WGS) entry which is preliminary data.</text>
</comment>
<accession>A0ABR2WDB5</accession>
<evidence type="ECO:0000313" key="1">
    <source>
        <dbReference type="EMBL" id="KAK9759488.1"/>
    </source>
</evidence>
<dbReference type="Proteomes" id="UP001479436">
    <property type="component" value="Unassembled WGS sequence"/>
</dbReference>
<reference evidence="1 2" key="1">
    <citation type="submission" date="2023-04" db="EMBL/GenBank/DDBJ databases">
        <title>Genome of Basidiobolus ranarum AG-B5.</title>
        <authorList>
            <person name="Stajich J.E."/>
            <person name="Carter-House D."/>
            <person name="Gryganskyi A."/>
        </authorList>
    </citation>
    <scope>NUCLEOTIDE SEQUENCE [LARGE SCALE GENOMIC DNA]</scope>
    <source>
        <strain evidence="1 2">AG-B5</strain>
    </source>
</reference>
<gene>
    <name evidence="1" type="ORF">K7432_017485</name>
</gene>
<name>A0ABR2WDB5_9FUNG</name>
<evidence type="ECO:0000313" key="2">
    <source>
        <dbReference type="Proteomes" id="UP001479436"/>
    </source>
</evidence>
<proteinExistence type="predicted"/>
<keyword evidence="2" id="KW-1185">Reference proteome</keyword>
<dbReference type="Gene3D" id="2.60.120.200">
    <property type="match status" value="1"/>
</dbReference>
<dbReference type="SUPFAM" id="SSF49899">
    <property type="entry name" value="Concanavalin A-like lectins/glucanases"/>
    <property type="match status" value="1"/>
</dbReference>
<dbReference type="EMBL" id="JASJQH010003849">
    <property type="protein sequence ID" value="KAK9759488.1"/>
    <property type="molecule type" value="Genomic_DNA"/>
</dbReference>
<protein>
    <submittedName>
        <fullName evidence="1">Uncharacterized protein</fullName>
    </submittedName>
</protein>